<organism evidence="2 3">
    <name type="scientific">Allosphingosinicella ginsenosidimutans</name>
    <dbReference type="NCBI Taxonomy" id="1176539"/>
    <lineage>
        <taxon>Bacteria</taxon>
        <taxon>Pseudomonadati</taxon>
        <taxon>Pseudomonadota</taxon>
        <taxon>Alphaproteobacteria</taxon>
        <taxon>Sphingomonadales</taxon>
        <taxon>Sphingomonadaceae</taxon>
        <taxon>Allosphingosinicella</taxon>
    </lineage>
</organism>
<evidence type="ECO:0008006" key="4">
    <source>
        <dbReference type="Google" id="ProtNLM"/>
    </source>
</evidence>
<name>A0A5C6TPJ1_9SPHN</name>
<keyword evidence="1" id="KW-0472">Membrane</keyword>
<evidence type="ECO:0000313" key="3">
    <source>
        <dbReference type="Proteomes" id="UP000321249"/>
    </source>
</evidence>
<feature type="transmembrane region" description="Helical" evidence="1">
    <location>
        <begin position="76"/>
        <end position="94"/>
    </location>
</feature>
<keyword evidence="1" id="KW-0812">Transmembrane</keyword>
<dbReference type="RefSeq" id="WP_147041587.1">
    <property type="nucleotide sequence ID" value="NZ_BAABIR010000001.1"/>
</dbReference>
<reference evidence="2 3" key="1">
    <citation type="journal article" date="2015" name="J. Microbiol.">
        <title>Sphingosinicella ginsenosidimutans sp. nov., with ginsenoside converting activity.</title>
        <authorList>
            <person name="Kim J.K."/>
            <person name="Kang M.S."/>
            <person name="Park S.C."/>
            <person name="Kim K.M."/>
            <person name="Choi K."/>
            <person name="Yoon M.H."/>
            <person name="Im W.T."/>
        </authorList>
    </citation>
    <scope>NUCLEOTIDE SEQUENCE [LARGE SCALE GENOMIC DNA]</scope>
    <source>
        <strain evidence="2 3">BS-11</strain>
    </source>
</reference>
<dbReference type="Proteomes" id="UP000321249">
    <property type="component" value="Unassembled WGS sequence"/>
</dbReference>
<dbReference type="EMBL" id="VOQQ01000001">
    <property type="protein sequence ID" value="TXC62199.1"/>
    <property type="molecule type" value="Genomic_DNA"/>
</dbReference>
<accession>A0A5C6TPJ1</accession>
<protein>
    <recommendedName>
        <fullName evidence="4">LptF/LptG family permease</fullName>
    </recommendedName>
</protein>
<feature type="transmembrane region" description="Helical" evidence="1">
    <location>
        <begin position="48"/>
        <end position="64"/>
    </location>
</feature>
<gene>
    <name evidence="2" type="ORF">FRZ32_00165</name>
</gene>
<proteinExistence type="predicted"/>
<comment type="caution">
    <text evidence="2">The sequence shown here is derived from an EMBL/GenBank/DDBJ whole genome shotgun (WGS) entry which is preliminary data.</text>
</comment>
<evidence type="ECO:0000256" key="1">
    <source>
        <dbReference type="SAM" id="Phobius"/>
    </source>
</evidence>
<evidence type="ECO:0000313" key="2">
    <source>
        <dbReference type="EMBL" id="TXC62199.1"/>
    </source>
</evidence>
<feature type="transmembrane region" description="Helical" evidence="1">
    <location>
        <begin position="20"/>
        <end position="41"/>
    </location>
</feature>
<keyword evidence="1" id="KW-1133">Transmembrane helix</keyword>
<dbReference type="AlphaFoldDB" id="A0A5C6TPJ1"/>
<keyword evidence="3" id="KW-1185">Reference proteome</keyword>
<sequence>MLTLAPQALARAATTTFLSRITLALFCVVAPVIGVGAGIVAPRRVSPAGLGIGLALVLLFIRLNEGTRALPVDLAAVTQAALLGASLAAGLWLYRRKTAPA</sequence>